<evidence type="ECO:0000256" key="7">
    <source>
        <dbReference type="ARBA" id="ARBA00023237"/>
    </source>
</evidence>
<proteinExistence type="inferred from homology"/>
<evidence type="ECO:0000256" key="10">
    <source>
        <dbReference type="SAM" id="MobiDB-lite"/>
    </source>
</evidence>
<dbReference type="InterPro" id="IPR039426">
    <property type="entry name" value="TonB-dep_rcpt-like"/>
</dbReference>
<keyword evidence="5 9" id="KW-0798">TonB box</keyword>
<comment type="caution">
    <text evidence="13">The sequence shown here is derived from an EMBL/GenBank/DDBJ whole genome shotgun (WGS) entry which is preliminary data.</text>
</comment>
<dbReference type="Proteomes" id="UP000292639">
    <property type="component" value="Unassembled WGS sequence"/>
</dbReference>
<dbReference type="PROSITE" id="PS52016">
    <property type="entry name" value="TONB_DEPENDENT_REC_3"/>
    <property type="match status" value="1"/>
</dbReference>
<evidence type="ECO:0000256" key="6">
    <source>
        <dbReference type="ARBA" id="ARBA00023136"/>
    </source>
</evidence>
<dbReference type="CDD" id="cd01347">
    <property type="entry name" value="ligand_gated_channel"/>
    <property type="match status" value="1"/>
</dbReference>
<evidence type="ECO:0000259" key="12">
    <source>
        <dbReference type="Pfam" id="PF07715"/>
    </source>
</evidence>
<evidence type="ECO:0000313" key="14">
    <source>
        <dbReference type="Proteomes" id="UP000292639"/>
    </source>
</evidence>
<comment type="similarity">
    <text evidence="8 9">Belongs to the TonB-dependent receptor family.</text>
</comment>
<evidence type="ECO:0000313" key="13">
    <source>
        <dbReference type="EMBL" id="TBU98573.1"/>
    </source>
</evidence>
<name>A0A4Q9RC49_9GAMM</name>
<dbReference type="InterPro" id="IPR012910">
    <property type="entry name" value="Plug_dom"/>
</dbReference>
<dbReference type="PANTHER" id="PTHR47234:SF3">
    <property type="entry name" value="SECRETIN_TONB SHORT N-TERMINAL DOMAIN-CONTAINING PROTEIN"/>
    <property type="match status" value="1"/>
</dbReference>
<protein>
    <submittedName>
        <fullName evidence="13">TonB-dependent receptor</fullName>
    </submittedName>
</protein>
<dbReference type="EMBL" id="QJUP01000004">
    <property type="protein sequence ID" value="TBU98573.1"/>
    <property type="molecule type" value="Genomic_DNA"/>
</dbReference>
<evidence type="ECO:0000256" key="4">
    <source>
        <dbReference type="ARBA" id="ARBA00022692"/>
    </source>
</evidence>
<gene>
    <name evidence="13" type="ORF">DNJ96_04870</name>
</gene>
<keyword evidence="14" id="KW-1185">Reference proteome</keyword>
<dbReference type="InterPro" id="IPR000531">
    <property type="entry name" value="Beta-barrel_TonB"/>
</dbReference>
<dbReference type="Gene3D" id="2.40.170.20">
    <property type="entry name" value="TonB-dependent receptor, beta-barrel domain"/>
    <property type="match status" value="1"/>
</dbReference>
<accession>A0A4Q9RC49</accession>
<dbReference type="InterPro" id="IPR037066">
    <property type="entry name" value="Plug_dom_sf"/>
</dbReference>
<dbReference type="InterPro" id="IPR036942">
    <property type="entry name" value="Beta-barrel_TonB_sf"/>
</dbReference>
<keyword evidence="2 8" id="KW-0813">Transport</keyword>
<dbReference type="Gene3D" id="2.170.130.10">
    <property type="entry name" value="TonB-dependent receptor, plug domain"/>
    <property type="match status" value="1"/>
</dbReference>
<feature type="domain" description="TonB-dependent receptor plug" evidence="12">
    <location>
        <begin position="71"/>
        <end position="191"/>
    </location>
</feature>
<dbReference type="GO" id="GO:0009279">
    <property type="term" value="C:cell outer membrane"/>
    <property type="evidence" value="ECO:0007669"/>
    <property type="project" value="UniProtKB-SubCell"/>
</dbReference>
<keyword evidence="7 8" id="KW-0998">Cell outer membrane</keyword>
<dbReference type="AlphaFoldDB" id="A0A4Q9RC49"/>
<evidence type="ECO:0000256" key="2">
    <source>
        <dbReference type="ARBA" id="ARBA00022448"/>
    </source>
</evidence>
<dbReference type="SUPFAM" id="SSF56935">
    <property type="entry name" value="Porins"/>
    <property type="match status" value="1"/>
</dbReference>
<organism evidence="13 14">
    <name type="scientific">Stutzerimonas kirkiae</name>
    <dbReference type="NCBI Taxonomy" id="2211392"/>
    <lineage>
        <taxon>Bacteria</taxon>
        <taxon>Pseudomonadati</taxon>
        <taxon>Pseudomonadota</taxon>
        <taxon>Gammaproteobacteria</taxon>
        <taxon>Pseudomonadales</taxon>
        <taxon>Pseudomonadaceae</taxon>
        <taxon>Stutzerimonas</taxon>
    </lineage>
</organism>
<evidence type="ECO:0000256" key="3">
    <source>
        <dbReference type="ARBA" id="ARBA00022452"/>
    </source>
</evidence>
<evidence type="ECO:0000256" key="9">
    <source>
        <dbReference type="RuleBase" id="RU003357"/>
    </source>
</evidence>
<evidence type="ECO:0000259" key="11">
    <source>
        <dbReference type="Pfam" id="PF00593"/>
    </source>
</evidence>
<keyword evidence="4 8" id="KW-0812">Transmembrane</keyword>
<evidence type="ECO:0000256" key="8">
    <source>
        <dbReference type="PROSITE-ProRule" id="PRU01360"/>
    </source>
</evidence>
<reference evidence="13 14" key="1">
    <citation type="submission" date="2018-06" db="EMBL/GenBank/DDBJ databases">
        <title>Three novel Pseudomonas species isolated from symptomatic oak.</title>
        <authorList>
            <person name="Bueno-Gonzalez V."/>
            <person name="Brady C."/>
        </authorList>
    </citation>
    <scope>NUCLEOTIDE SEQUENCE [LARGE SCALE GENOMIC DNA]</scope>
    <source>
        <strain evidence="13 14">P17C</strain>
    </source>
</reference>
<keyword evidence="3 8" id="KW-1134">Transmembrane beta strand</keyword>
<feature type="domain" description="TonB-dependent receptor-like beta-barrel" evidence="11">
    <location>
        <begin position="288"/>
        <end position="774"/>
    </location>
</feature>
<dbReference type="Pfam" id="PF07715">
    <property type="entry name" value="Plug"/>
    <property type="match status" value="1"/>
</dbReference>
<evidence type="ECO:0000256" key="5">
    <source>
        <dbReference type="ARBA" id="ARBA00023077"/>
    </source>
</evidence>
<dbReference type="Pfam" id="PF00593">
    <property type="entry name" value="TonB_dep_Rec_b-barrel"/>
    <property type="match status" value="1"/>
</dbReference>
<sequence>MRLNGGFSRAGRSFVRCPSMQAAGSTFPKTRLAVALLGIMAGTGVASADELGDKLSTVVVTGTRADNRTVADSMQPIQVVSAKTLQDSGSSELSEALSRLIPSLNFPRPASSGFTGVIRPAQMRGLAPDQVLVLVNGKRRHTGAFLNTNVTQGRGSAPVDLSAIPLSAIDRVEVLGDGASARYGSDAIAGVINVILKADPDGGQVTTSYGQYAKGDGIQRHVDGNTGLALGERGSLHLSFDGSSNDYTSRAGRDLRNPGAPGYGQTTYRLGDPELKTGKLMVNGDYALNDDITLYGFAGYNRTEGDTWDAFRNGRASVYDAQAYPDGYRPTLSAESEDRSIVLGLRGLLGGWKWDASANYGENEVEFNTRDSLNRYLFRDTGSRQQDFYVGRLESTQAVYQLDLSNELAVAWLPNPLSVAFGAEGQHQTYRESAGEPASYYGTGAEGYSGFRDSDSGSYRRDLLASYIDLETDLTDKWRASLALRHDRYSDFGGATTGSLSSRYDFTPAFAVRGSVSSGYRAPSLAQQHYSATTSALNTAINAYQDQRTAPVDDPVARLLGAEDLKAEKSRNISAGIVWQPSKAFTTTFDIYHISIDDRITLSSNLNVQSAAAQAYLAANGITPGQYQSVRYFTNAVDTTTQGAELTAQHYWRFDHGGRLTSALGYAYNRTRVTDVKANPAVLSQNGLNLQRIDRRDRYGVLTDSAPRSKLSLSNDYTIGNWGFHSNLVRYGSFLAVSNSGAAYDQRYQAKWVLDLSTSYSLDNWQFTVGGDNVTDAYPDKRNSLNNPGHQNVNYISYSPFGINGAFYYAKVSYQW</sequence>
<feature type="region of interest" description="Disordered" evidence="10">
    <location>
        <begin position="247"/>
        <end position="267"/>
    </location>
</feature>
<keyword evidence="6 8" id="KW-0472">Membrane</keyword>
<keyword evidence="13" id="KW-0675">Receptor</keyword>
<dbReference type="PANTHER" id="PTHR47234">
    <property type="match status" value="1"/>
</dbReference>
<evidence type="ECO:0000256" key="1">
    <source>
        <dbReference type="ARBA" id="ARBA00004571"/>
    </source>
</evidence>
<comment type="subcellular location">
    <subcellularLocation>
        <location evidence="1 8">Cell outer membrane</location>
        <topology evidence="1 8">Multi-pass membrane protein</topology>
    </subcellularLocation>
</comment>